<protein>
    <submittedName>
        <fullName evidence="1">Uncharacterized protein</fullName>
    </submittedName>
</protein>
<dbReference type="AlphaFoldDB" id="A0A183LMM3"/>
<accession>A0A183LMM3</accession>
<evidence type="ECO:0000313" key="2">
    <source>
        <dbReference type="Proteomes" id="UP000277204"/>
    </source>
</evidence>
<dbReference type="Proteomes" id="UP000277204">
    <property type="component" value="Unassembled WGS sequence"/>
</dbReference>
<evidence type="ECO:0000313" key="1">
    <source>
        <dbReference type="EMBL" id="VDO64290.1"/>
    </source>
</evidence>
<gene>
    <name evidence="1" type="ORF">SMRZ_LOCUS5048</name>
</gene>
<name>A0A183LMM3_9TREM</name>
<reference evidence="1 2" key="1">
    <citation type="submission" date="2018-11" db="EMBL/GenBank/DDBJ databases">
        <authorList>
            <consortium name="Pathogen Informatics"/>
        </authorList>
    </citation>
    <scope>NUCLEOTIDE SEQUENCE [LARGE SCALE GENOMIC DNA]</scope>
    <source>
        <strain evidence="1 2">Zambia</strain>
    </source>
</reference>
<proteinExistence type="predicted"/>
<organism evidence="1 2">
    <name type="scientific">Schistosoma margrebowiei</name>
    <dbReference type="NCBI Taxonomy" id="48269"/>
    <lineage>
        <taxon>Eukaryota</taxon>
        <taxon>Metazoa</taxon>
        <taxon>Spiralia</taxon>
        <taxon>Lophotrochozoa</taxon>
        <taxon>Platyhelminthes</taxon>
        <taxon>Trematoda</taxon>
        <taxon>Digenea</taxon>
        <taxon>Strigeidida</taxon>
        <taxon>Schistosomatoidea</taxon>
        <taxon>Schistosomatidae</taxon>
        <taxon>Schistosoma</taxon>
    </lineage>
</organism>
<sequence>MKIWHESRLSDEFKTVLDIYRQCTDKIKHPDQNQASKMVVGSSQQDTLDLGFVLRSTRQQGEPVILRELMLLDGLDHVSPSKRRYH</sequence>
<dbReference type="EMBL" id="UZAI01001674">
    <property type="protein sequence ID" value="VDO64290.1"/>
    <property type="molecule type" value="Genomic_DNA"/>
</dbReference>
<keyword evidence="2" id="KW-1185">Reference proteome</keyword>